<dbReference type="Proteomes" id="UP001501746">
    <property type="component" value="Unassembled WGS sequence"/>
</dbReference>
<accession>A0ABN2MQK7</accession>
<comment type="caution">
    <text evidence="2">The sequence shown here is derived from an EMBL/GenBank/DDBJ whole genome shotgun (WGS) entry which is preliminary data.</text>
</comment>
<evidence type="ECO:0000256" key="1">
    <source>
        <dbReference type="SAM" id="MobiDB-lite"/>
    </source>
</evidence>
<keyword evidence="3" id="KW-1185">Reference proteome</keyword>
<dbReference type="EMBL" id="BAAANK010000004">
    <property type="protein sequence ID" value="GAA1834049.1"/>
    <property type="molecule type" value="Genomic_DNA"/>
</dbReference>
<gene>
    <name evidence="2" type="ORF">GCM10009750_17950</name>
</gene>
<evidence type="ECO:0000313" key="2">
    <source>
        <dbReference type="EMBL" id="GAA1834049.1"/>
    </source>
</evidence>
<evidence type="ECO:0008006" key="4">
    <source>
        <dbReference type="Google" id="ProtNLM"/>
    </source>
</evidence>
<protein>
    <recommendedName>
        <fullName evidence="4">DUF222 domain-containing protein</fullName>
    </recommendedName>
</protein>
<evidence type="ECO:0000313" key="3">
    <source>
        <dbReference type="Proteomes" id="UP001501746"/>
    </source>
</evidence>
<proteinExistence type="predicted"/>
<feature type="region of interest" description="Disordered" evidence="1">
    <location>
        <begin position="90"/>
        <end position="110"/>
    </location>
</feature>
<reference evidence="2 3" key="1">
    <citation type="journal article" date="2019" name="Int. J. Syst. Evol. Microbiol.">
        <title>The Global Catalogue of Microorganisms (GCM) 10K type strain sequencing project: providing services to taxonomists for standard genome sequencing and annotation.</title>
        <authorList>
            <consortium name="The Broad Institute Genomics Platform"/>
            <consortium name="The Broad Institute Genome Sequencing Center for Infectious Disease"/>
            <person name="Wu L."/>
            <person name="Ma J."/>
        </authorList>
    </citation>
    <scope>NUCLEOTIDE SEQUENCE [LARGE SCALE GENOMIC DNA]</scope>
    <source>
        <strain evidence="2 3">JCM 14323</strain>
    </source>
</reference>
<name>A0ABN2MQK7_9MICO</name>
<sequence length="110" mass="11782">MRVPIGPRAPVDLDAVIAEISELATDDVAARDDPLGPLERAADEFLDLCRFEQVALGSDRFAGRSCLKLFALLGLGRRRGIAWAHLAASCEQDDDDAGDGRPNGPREVPA</sequence>
<organism evidence="2 3">
    <name type="scientific">Agromyces salentinus</name>
    <dbReference type="NCBI Taxonomy" id="269421"/>
    <lineage>
        <taxon>Bacteria</taxon>
        <taxon>Bacillati</taxon>
        <taxon>Actinomycetota</taxon>
        <taxon>Actinomycetes</taxon>
        <taxon>Micrococcales</taxon>
        <taxon>Microbacteriaceae</taxon>
        <taxon>Agromyces</taxon>
    </lineage>
</organism>